<dbReference type="InterPro" id="IPR027107">
    <property type="entry name" value="Tuberin/Ral-act_asu"/>
</dbReference>
<dbReference type="Proteomes" id="UP001445076">
    <property type="component" value="Unassembled WGS sequence"/>
</dbReference>
<comment type="caution">
    <text evidence="4">The sequence shown here is derived from an EMBL/GenBank/DDBJ whole genome shotgun (WGS) entry which is preliminary data.</text>
</comment>
<keyword evidence="2" id="KW-0472">Membrane</keyword>
<dbReference type="InterPro" id="IPR000331">
    <property type="entry name" value="Rap/Ran_GAP_dom"/>
</dbReference>
<feature type="domain" description="Rap-GAP" evidence="3">
    <location>
        <begin position="1"/>
        <end position="184"/>
    </location>
</feature>
<dbReference type="GO" id="GO:0030178">
    <property type="term" value="P:negative regulation of Wnt signaling pathway"/>
    <property type="evidence" value="ECO:0007669"/>
    <property type="project" value="TreeGrafter"/>
</dbReference>
<reference evidence="4 5" key="1">
    <citation type="journal article" date="2024" name="BMC Genomics">
        <title>Genome assembly of redclaw crayfish (Cherax quadricarinatus) provides insights into its immune adaptation and hypoxia tolerance.</title>
        <authorList>
            <person name="Liu Z."/>
            <person name="Zheng J."/>
            <person name="Li H."/>
            <person name="Fang K."/>
            <person name="Wang S."/>
            <person name="He J."/>
            <person name="Zhou D."/>
            <person name="Weng S."/>
            <person name="Chi M."/>
            <person name="Gu Z."/>
            <person name="He J."/>
            <person name="Li F."/>
            <person name="Wang M."/>
        </authorList>
    </citation>
    <scope>NUCLEOTIDE SEQUENCE [LARGE SCALE GENOMIC DNA]</scope>
    <source>
        <strain evidence="4">ZL_2023a</strain>
    </source>
</reference>
<dbReference type="PANTHER" id="PTHR10063:SF0">
    <property type="entry name" value="TUBERIN"/>
    <property type="match status" value="1"/>
</dbReference>
<feature type="non-terminal residue" evidence="4">
    <location>
        <position position="1"/>
    </location>
</feature>
<dbReference type="PROSITE" id="PS50085">
    <property type="entry name" value="RAPGAP"/>
    <property type="match status" value="1"/>
</dbReference>
<dbReference type="GO" id="GO:0033596">
    <property type="term" value="C:TSC1-TSC2 complex"/>
    <property type="evidence" value="ECO:0007669"/>
    <property type="project" value="TreeGrafter"/>
</dbReference>
<sequence>NSSRKGCFDSRKLLLMQRIQYSFLWINSDYTTFYFCMILQVVFHVATLMPTKESDPNCNGKKRHIGNNYVTIVYNESGHPYNINTIKGQFNHTVVEIVPADHSTNSVGLLCRPELMEFVGGGGNPRLVSDTNLPILVRQLALHADLASTIWESLNRPPYKPYASNWLERLRKIRKIRQMVLEENEGHQNSYTMDFTDLTDPDRVKSGGDGYWHHILS</sequence>
<dbReference type="Gene3D" id="3.40.50.11210">
    <property type="entry name" value="Rap/Ran-GAP"/>
    <property type="match status" value="1"/>
</dbReference>
<dbReference type="PANTHER" id="PTHR10063">
    <property type="entry name" value="TUBERIN"/>
    <property type="match status" value="1"/>
</dbReference>
<dbReference type="GO" id="GO:0005634">
    <property type="term" value="C:nucleus"/>
    <property type="evidence" value="ECO:0007669"/>
    <property type="project" value="InterPro"/>
</dbReference>
<keyword evidence="2" id="KW-0812">Transmembrane</keyword>
<proteinExistence type="predicted"/>
<dbReference type="AlphaFoldDB" id="A0AAW0WEH4"/>
<accession>A0AAW0WEH4</accession>
<keyword evidence="5" id="KW-1185">Reference proteome</keyword>
<protein>
    <recommendedName>
        <fullName evidence="3">Rap-GAP domain-containing protein</fullName>
    </recommendedName>
</protein>
<dbReference type="GO" id="GO:0051056">
    <property type="term" value="P:regulation of small GTPase mediated signal transduction"/>
    <property type="evidence" value="ECO:0007669"/>
    <property type="project" value="InterPro"/>
</dbReference>
<organism evidence="4 5">
    <name type="scientific">Cherax quadricarinatus</name>
    <name type="common">Australian red claw crayfish</name>
    <dbReference type="NCBI Taxonomy" id="27406"/>
    <lineage>
        <taxon>Eukaryota</taxon>
        <taxon>Metazoa</taxon>
        <taxon>Ecdysozoa</taxon>
        <taxon>Arthropoda</taxon>
        <taxon>Crustacea</taxon>
        <taxon>Multicrustacea</taxon>
        <taxon>Malacostraca</taxon>
        <taxon>Eumalacostraca</taxon>
        <taxon>Eucarida</taxon>
        <taxon>Decapoda</taxon>
        <taxon>Pleocyemata</taxon>
        <taxon>Astacidea</taxon>
        <taxon>Parastacoidea</taxon>
        <taxon>Parastacidae</taxon>
        <taxon>Cherax</taxon>
    </lineage>
</organism>
<evidence type="ECO:0000256" key="2">
    <source>
        <dbReference type="SAM" id="Phobius"/>
    </source>
</evidence>
<evidence type="ECO:0000313" key="5">
    <source>
        <dbReference type="Proteomes" id="UP001445076"/>
    </source>
</evidence>
<dbReference type="GO" id="GO:0051898">
    <property type="term" value="P:negative regulation of phosphatidylinositol 3-kinase/protein kinase B signal transduction"/>
    <property type="evidence" value="ECO:0007669"/>
    <property type="project" value="TreeGrafter"/>
</dbReference>
<dbReference type="GO" id="GO:0032007">
    <property type="term" value="P:negative regulation of TOR signaling"/>
    <property type="evidence" value="ECO:0007669"/>
    <property type="project" value="TreeGrafter"/>
</dbReference>
<evidence type="ECO:0000313" key="4">
    <source>
        <dbReference type="EMBL" id="KAK8725704.1"/>
    </source>
</evidence>
<dbReference type="SUPFAM" id="SSF111347">
    <property type="entry name" value="Rap/Ran-GAP"/>
    <property type="match status" value="1"/>
</dbReference>
<evidence type="ECO:0000259" key="3">
    <source>
        <dbReference type="PROSITE" id="PS50085"/>
    </source>
</evidence>
<dbReference type="InterPro" id="IPR035974">
    <property type="entry name" value="Rap/Ran-GAP_sf"/>
</dbReference>
<dbReference type="GO" id="GO:0005096">
    <property type="term" value="F:GTPase activator activity"/>
    <property type="evidence" value="ECO:0007669"/>
    <property type="project" value="UniProtKB-KW"/>
</dbReference>
<feature type="transmembrane region" description="Helical" evidence="2">
    <location>
        <begin position="21"/>
        <end position="43"/>
    </location>
</feature>
<gene>
    <name evidence="4" type="ORF">OTU49_010698</name>
</gene>
<keyword evidence="1" id="KW-0343">GTPase activation</keyword>
<dbReference type="Pfam" id="PF02145">
    <property type="entry name" value="Rap_GAP"/>
    <property type="match status" value="1"/>
</dbReference>
<dbReference type="GO" id="GO:0051726">
    <property type="term" value="P:regulation of cell cycle"/>
    <property type="evidence" value="ECO:0007669"/>
    <property type="project" value="TreeGrafter"/>
</dbReference>
<evidence type="ECO:0000256" key="1">
    <source>
        <dbReference type="ARBA" id="ARBA00022468"/>
    </source>
</evidence>
<name>A0AAW0WEH4_CHEQU</name>
<keyword evidence="2" id="KW-1133">Transmembrane helix</keyword>
<dbReference type="EMBL" id="JARKIK010000082">
    <property type="protein sequence ID" value="KAK8725704.1"/>
    <property type="molecule type" value="Genomic_DNA"/>
</dbReference>
<dbReference type="GO" id="GO:0046627">
    <property type="term" value="P:negative regulation of insulin receptor signaling pathway"/>
    <property type="evidence" value="ECO:0007669"/>
    <property type="project" value="TreeGrafter"/>
</dbReference>